<keyword evidence="1" id="KW-1133">Transmembrane helix</keyword>
<evidence type="ECO:0000313" key="3">
    <source>
        <dbReference type="Proteomes" id="UP000001052"/>
    </source>
</evidence>
<sequence>MAAIEYVLAANVAIWAGVSLYLGFLSLQQRRIDMRLHQLERVENEDSYDS</sequence>
<keyword evidence="1" id="KW-0812">Transmembrane</keyword>
<feature type="transmembrane region" description="Helical" evidence="1">
    <location>
        <begin position="6"/>
        <end position="27"/>
    </location>
</feature>
<reference evidence="3" key="1">
    <citation type="submission" date="2009-09" db="EMBL/GenBank/DDBJ databases">
        <title>The complete chromosome of Desulfohalobium retbaense DSM 5692.</title>
        <authorList>
            <consortium name="US DOE Joint Genome Institute (JGI-PGF)"/>
            <person name="Lucas S."/>
            <person name="Copeland A."/>
            <person name="Lapidus A."/>
            <person name="Glavina del Rio T."/>
            <person name="Dalin E."/>
            <person name="Tice H."/>
            <person name="Bruce D."/>
            <person name="Goodwin L."/>
            <person name="Pitluck S."/>
            <person name="Kyrpides N."/>
            <person name="Mavromatis K."/>
            <person name="Ivanova N."/>
            <person name="Mikhailova N."/>
            <person name="Munk A.C."/>
            <person name="Brettin T."/>
            <person name="Detter J.C."/>
            <person name="Han C."/>
            <person name="Tapia R."/>
            <person name="Larimer F."/>
            <person name="Land M."/>
            <person name="Hauser L."/>
            <person name="Markowitz V."/>
            <person name="Cheng J.-F."/>
            <person name="Hugenholtz P."/>
            <person name="Woyke T."/>
            <person name="Wu D."/>
            <person name="Spring S."/>
            <person name="Klenk H.-P."/>
            <person name="Eisen J.A."/>
        </authorList>
    </citation>
    <scope>NUCLEOTIDE SEQUENCE [LARGE SCALE GENOMIC DNA]</scope>
    <source>
        <strain evidence="3">DSM 5692</strain>
    </source>
</reference>
<dbReference type="AlphaFoldDB" id="C8X1H7"/>
<dbReference type="Proteomes" id="UP000001052">
    <property type="component" value="Chromosome"/>
</dbReference>
<dbReference type="InterPro" id="IPR030888">
    <property type="entry name" value="Put_ccm"/>
</dbReference>
<keyword evidence="3" id="KW-1185">Reference proteome</keyword>
<reference evidence="2 3" key="2">
    <citation type="journal article" date="2010" name="Stand. Genomic Sci.">
        <title>Complete genome sequence of Desulfohalobium retbaense type strain (HR(100)).</title>
        <authorList>
            <person name="Spring S."/>
            <person name="Nolan M."/>
            <person name="Lapidus A."/>
            <person name="Glavina Del Rio T."/>
            <person name="Copeland A."/>
            <person name="Tice H."/>
            <person name="Cheng J.F."/>
            <person name="Lucas S."/>
            <person name="Land M."/>
            <person name="Chen F."/>
            <person name="Bruce D."/>
            <person name="Goodwin L."/>
            <person name="Pitluck S."/>
            <person name="Ivanova N."/>
            <person name="Mavromatis K."/>
            <person name="Mikhailova N."/>
            <person name="Pati A."/>
            <person name="Chen A."/>
            <person name="Palaniappan K."/>
            <person name="Hauser L."/>
            <person name="Chang Y.J."/>
            <person name="Jeffries C.D."/>
            <person name="Munk C."/>
            <person name="Kiss H."/>
            <person name="Chain P."/>
            <person name="Han C."/>
            <person name="Brettin T."/>
            <person name="Detter J.C."/>
            <person name="Schuler E."/>
            <person name="Goker M."/>
            <person name="Rohde M."/>
            <person name="Bristow J."/>
            <person name="Eisen J.A."/>
            <person name="Markowitz V."/>
            <person name="Hugenholtz P."/>
            <person name="Kyrpides N.C."/>
            <person name="Klenk H.P."/>
        </authorList>
    </citation>
    <scope>NUCLEOTIDE SEQUENCE [LARGE SCALE GENOMIC DNA]</scope>
    <source>
        <strain evidence="2 3">DSM 5692</strain>
    </source>
</reference>
<organism evidence="2 3">
    <name type="scientific">Desulfohalobium retbaense (strain ATCC 49708 / DSM 5692 / JCM 16813 / HR100)</name>
    <dbReference type="NCBI Taxonomy" id="485915"/>
    <lineage>
        <taxon>Bacteria</taxon>
        <taxon>Pseudomonadati</taxon>
        <taxon>Thermodesulfobacteriota</taxon>
        <taxon>Desulfovibrionia</taxon>
        <taxon>Desulfovibrionales</taxon>
        <taxon>Desulfohalobiaceae</taxon>
        <taxon>Desulfohalobium</taxon>
    </lineage>
</organism>
<dbReference type="RefSeq" id="WP_015751428.1">
    <property type="nucleotide sequence ID" value="NC_013223.1"/>
</dbReference>
<protein>
    <recommendedName>
        <fullName evidence="4">CcmD family protein</fullName>
    </recommendedName>
</protein>
<dbReference type="STRING" id="485915.Dret_0986"/>
<gene>
    <name evidence="2" type="ordered locus">Dret_0986</name>
</gene>
<dbReference type="EMBL" id="CP001734">
    <property type="protein sequence ID" value="ACV68274.1"/>
    <property type="molecule type" value="Genomic_DNA"/>
</dbReference>
<evidence type="ECO:0000313" key="2">
    <source>
        <dbReference type="EMBL" id="ACV68274.1"/>
    </source>
</evidence>
<name>C8X1H7_DESRD</name>
<keyword evidence="1" id="KW-0472">Membrane</keyword>
<evidence type="ECO:0000256" key="1">
    <source>
        <dbReference type="SAM" id="Phobius"/>
    </source>
</evidence>
<dbReference type="HOGENOM" id="CLU_215284_0_0_7"/>
<proteinExistence type="predicted"/>
<dbReference type="NCBIfam" id="TIGR04391">
    <property type="entry name" value="CcmD_alt_fam"/>
    <property type="match status" value="1"/>
</dbReference>
<accession>C8X1H7</accession>
<dbReference type="KEGG" id="drt:Dret_0986"/>
<evidence type="ECO:0008006" key="4">
    <source>
        <dbReference type="Google" id="ProtNLM"/>
    </source>
</evidence>
<dbReference type="OrthoDB" id="5472224at2"/>